<organism evidence="12 13">
    <name type="scientific">Meloidogyne javanica</name>
    <name type="common">Root-knot nematode worm</name>
    <dbReference type="NCBI Taxonomy" id="6303"/>
    <lineage>
        <taxon>Eukaryota</taxon>
        <taxon>Metazoa</taxon>
        <taxon>Ecdysozoa</taxon>
        <taxon>Nematoda</taxon>
        <taxon>Chromadorea</taxon>
        <taxon>Rhabditida</taxon>
        <taxon>Tylenchina</taxon>
        <taxon>Tylenchomorpha</taxon>
        <taxon>Tylenchoidea</taxon>
        <taxon>Meloidogynidae</taxon>
        <taxon>Meloidogyninae</taxon>
        <taxon>Meloidogyne</taxon>
        <taxon>Meloidogyne incognita group</taxon>
    </lineage>
</organism>
<comment type="similarity">
    <text evidence="7">Belongs to the zinc-containing alcohol dehydrogenase family. Class-V subfamily.</text>
</comment>
<evidence type="ECO:0000256" key="1">
    <source>
        <dbReference type="ARBA" id="ARBA00001947"/>
    </source>
</evidence>
<evidence type="ECO:0000256" key="2">
    <source>
        <dbReference type="ARBA" id="ARBA00022723"/>
    </source>
</evidence>
<dbReference type="SUPFAM" id="SSF51735">
    <property type="entry name" value="NAD(P)-binding Rossmann-fold domains"/>
    <property type="match status" value="1"/>
</dbReference>
<evidence type="ECO:0000259" key="11">
    <source>
        <dbReference type="Pfam" id="PF08240"/>
    </source>
</evidence>
<dbReference type="PROSITE" id="PS00059">
    <property type="entry name" value="ADH_ZINC"/>
    <property type="match status" value="1"/>
</dbReference>
<keyword evidence="3 9" id="KW-0862">Zinc</keyword>
<dbReference type="PANTHER" id="PTHR43880:SF12">
    <property type="entry name" value="ALCOHOL DEHYDROGENASE CLASS-3"/>
    <property type="match status" value="1"/>
</dbReference>
<dbReference type="Proteomes" id="UP000887561">
    <property type="component" value="Unplaced"/>
</dbReference>
<protein>
    <recommendedName>
        <fullName evidence="8">Alcohol dehydrogenase 6</fullName>
    </recommendedName>
</protein>
<evidence type="ECO:0000256" key="6">
    <source>
        <dbReference type="ARBA" id="ARBA00055159"/>
    </source>
</evidence>
<reference evidence="13" key="1">
    <citation type="submission" date="2022-11" db="UniProtKB">
        <authorList>
            <consortium name="WormBaseParasite"/>
        </authorList>
    </citation>
    <scope>IDENTIFICATION</scope>
</reference>
<evidence type="ECO:0000259" key="10">
    <source>
        <dbReference type="Pfam" id="PF00107"/>
    </source>
</evidence>
<keyword evidence="4" id="KW-0560">Oxidoreductase</keyword>
<dbReference type="GO" id="GO:0008270">
    <property type="term" value="F:zinc ion binding"/>
    <property type="evidence" value="ECO:0007669"/>
    <property type="project" value="InterPro"/>
</dbReference>
<evidence type="ECO:0000313" key="13">
    <source>
        <dbReference type="WBParaSite" id="scaffold2092_cov207.g4229"/>
    </source>
</evidence>
<comment type="function">
    <text evidence="6">Alcohol dehydrogenase. Catalyzes the NAD-dependent oxidation of primary alcohols to the corresponding aldehydes. Oxidizes secondary alcohols to the corresponding ketones.</text>
</comment>
<dbReference type="InterPro" id="IPR013149">
    <property type="entry name" value="ADH-like_C"/>
</dbReference>
<evidence type="ECO:0000256" key="7">
    <source>
        <dbReference type="ARBA" id="ARBA00061014"/>
    </source>
</evidence>
<dbReference type="WBParaSite" id="scaffold2092_cov207.g4229">
    <property type="protein sequence ID" value="scaffold2092_cov207.g4229"/>
    <property type="gene ID" value="scaffold2092_cov207.g4229"/>
</dbReference>
<evidence type="ECO:0000256" key="5">
    <source>
        <dbReference type="ARBA" id="ARBA00023027"/>
    </source>
</evidence>
<dbReference type="FunFam" id="3.90.180.10:FF:000007">
    <property type="entry name" value="Alcohol dehydrogenase 6"/>
    <property type="match status" value="1"/>
</dbReference>
<keyword evidence="12" id="KW-1185">Reference proteome</keyword>
<dbReference type="Pfam" id="PF08240">
    <property type="entry name" value="ADH_N"/>
    <property type="match status" value="1"/>
</dbReference>
<comment type="cofactor">
    <cofactor evidence="1 9">
        <name>Zn(2+)</name>
        <dbReference type="ChEBI" id="CHEBI:29105"/>
    </cofactor>
</comment>
<dbReference type="Gene3D" id="3.90.180.10">
    <property type="entry name" value="Medium-chain alcohol dehydrogenases, catalytic domain"/>
    <property type="match status" value="1"/>
</dbReference>
<dbReference type="Gene3D" id="3.40.50.720">
    <property type="entry name" value="NAD(P)-binding Rossmann-like Domain"/>
    <property type="match status" value="1"/>
</dbReference>
<evidence type="ECO:0000256" key="3">
    <source>
        <dbReference type="ARBA" id="ARBA00022833"/>
    </source>
</evidence>
<feature type="domain" description="Alcohol dehydrogenase-like N-terminal" evidence="11">
    <location>
        <begin position="33"/>
        <end position="164"/>
    </location>
</feature>
<dbReference type="AlphaFoldDB" id="A0A915LWC5"/>
<dbReference type="Pfam" id="PF00107">
    <property type="entry name" value="ADH_zinc_N"/>
    <property type="match status" value="1"/>
</dbReference>
<dbReference type="InterPro" id="IPR002328">
    <property type="entry name" value="ADH_Zn_CS"/>
</dbReference>
<feature type="domain" description="Alcohol dehydrogenase-like C-terminal" evidence="10">
    <location>
        <begin position="205"/>
        <end position="301"/>
    </location>
</feature>
<proteinExistence type="inferred from homology"/>
<name>A0A915LWC5_MELJA</name>
<dbReference type="InterPro" id="IPR011032">
    <property type="entry name" value="GroES-like_sf"/>
</dbReference>
<dbReference type="GO" id="GO:0004022">
    <property type="term" value="F:alcohol dehydrogenase (NAD+) activity"/>
    <property type="evidence" value="ECO:0007669"/>
    <property type="project" value="UniProtKB-ARBA"/>
</dbReference>
<sequence length="399" mass="43452">MSTQGQIITCKAAVAWEPNKPLVFEQVEVSPPKDGEVRIKILYTALCHTDLYTLSGKDPEGIFPVIFGHEAVGQVESIGNGVESVAIGDYVIPCFVPQCRECEFCKNPKTNMCQKIRLQQGRGLMPDGTSRFSCKGKTIYHFMGVSSFSEYTVCAEISVCKIPKTSPIDKLSPLGCGVSTGYGAVLNTCKVETNSTVAVWGLGTVGLAVIMGAKEIGAKRILAIDICEGKFEKAKKFGATDCLNPRTLPEGQSIQSYLIENFDGGFDYTFECCGNVETMRQALESAHKGWGVSCVVGVAGAGWNSRDDIPLLVQKCLDGKIKLDDFITHRFPFDKINDAFDCMHSATECLRCVISIGENFLITPFGPQGPNTEPEPREQQKLFVLQAYPGGHKLFTQGP</sequence>
<dbReference type="PANTHER" id="PTHR43880">
    <property type="entry name" value="ALCOHOL DEHYDROGENASE"/>
    <property type="match status" value="1"/>
</dbReference>
<dbReference type="InterPro" id="IPR036291">
    <property type="entry name" value="NAD(P)-bd_dom_sf"/>
</dbReference>
<accession>A0A915LWC5</accession>
<keyword evidence="2 9" id="KW-0479">Metal-binding</keyword>
<evidence type="ECO:0000256" key="9">
    <source>
        <dbReference type="RuleBase" id="RU361277"/>
    </source>
</evidence>
<dbReference type="InterPro" id="IPR013154">
    <property type="entry name" value="ADH-like_N"/>
</dbReference>
<evidence type="ECO:0000256" key="8">
    <source>
        <dbReference type="ARBA" id="ARBA00074845"/>
    </source>
</evidence>
<dbReference type="FunFam" id="3.40.50.720:FF:000003">
    <property type="entry name" value="S-(hydroxymethyl)glutathione dehydrogenase"/>
    <property type="match status" value="1"/>
</dbReference>
<dbReference type="GO" id="GO:0046294">
    <property type="term" value="P:formaldehyde catabolic process"/>
    <property type="evidence" value="ECO:0007669"/>
    <property type="project" value="TreeGrafter"/>
</dbReference>
<dbReference type="GO" id="GO:0005829">
    <property type="term" value="C:cytosol"/>
    <property type="evidence" value="ECO:0007669"/>
    <property type="project" value="TreeGrafter"/>
</dbReference>
<dbReference type="GO" id="GO:0051903">
    <property type="term" value="F:S-(hydroxymethyl)glutathione dehydrogenase [NAD(P)+] activity"/>
    <property type="evidence" value="ECO:0007669"/>
    <property type="project" value="TreeGrafter"/>
</dbReference>
<dbReference type="SUPFAM" id="SSF50129">
    <property type="entry name" value="GroES-like"/>
    <property type="match status" value="2"/>
</dbReference>
<keyword evidence="5" id="KW-0520">NAD</keyword>
<evidence type="ECO:0000256" key="4">
    <source>
        <dbReference type="ARBA" id="ARBA00023002"/>
    </source>
</evidence>
<evidence type="ECO:0000313" key="12">
    <source>
        <dbReference type="Proteomes" id="UP000887561"/>
    </source>
</evidence>